<keyword evidence="3" id="KW-1185">Reference proteome</keyword>
<evidence type="ECO:0000313" key="2">
    <source>
        <dbReference type="EMBL" id="MBJ3761965.1"/>
    </source>
</evidence>
<dbReference type="Gene3D" id="2.60.120.1140">
    <property type="entry name" value="Protein of unknown function DUF192"/>
    <property type="match status" value="1"/>
</dbReference>
<sequence length="165" mass="17648">MGKCLFRGWLVRAVVGLSLVGGAASAACRDDAVELRGDFGQARFRIDLADDPAERAQGLMFVEDMPAGQGMLFVYERSQPVSFWMRNTLIPLDMIFMDASGTVQKVHENAVPGDLTSIPGGDDILAVLEINGGLARQVGIVPGTELRHPALPQDVAAWPCDGAKP</sequence>
<dbReference type="InterPro" id="IPR038695">
    <property type="entry name" value="Saro_0823-like_sf"/>
</dbReference>
<keyword evidence="1" id="KW-0732">Signal</keyword>
<reference evidence="2" key="1">
    <citation type="submission" date="2020-12" db="EMBL/GenBank/DDBJ databases">
        <title>Bacterial taxonomy.</title>
        <authorList>
            <person name="Pan X."/>
        </authorList>
    </citation>
    <scope>NUCLEOTIDE SEQUENCE</scope>
    <source>
        <strain evidence="2">KCTC 52957</strain>
    </source>
</reference>
<evidence type="ECO:0000313" key="3">
    <source>
        <dbReference type="Proteomes" id="UP000642488"/>
    </source>
</evidence>
<gene>
    <name evidence="2" type="ORF">ILP92_04280</name>
</gene>
<dbReference type="PANTHER" id="PTHR37953:SF1">
    <property type="entry name" value="UPF0127 PROTEIN MJ1496"/>
    <property type="match status" value="1"/>
</dbReference>
<dbReference type="EMBL" id="JAEKPD010000002">
    <property type="protein sequence ID" value="MBJ3761965.1"/>
    <property type="molecule type" value="Genomic_DNA"/>
</dbReference>
<comment type="caution">
    <text evidence="2">The sequence shown here is derived from an EMBL/GenBank/DDBJ whole genome shotgun (WGS) entry which is preliminary data.</text>
</comment>
<dbReference type="AlphaFoldDB" id="A0A934IEH0"/>
<evidence type="ECO:0000256" key="1">
    <source>
        <dbReference type="SAM" id="SignalP"/>
    </source>
</evidence>
<name>A0A934IEH0_9RHOB</name>
<organism evidence="2 3">
    <name type="scientific">Palleronia pontilimi</name>
    <dbReference type="NCBI Taxonomy" id="1964209"/>
    <lineage>
        <taxon>Bacteria</taxon>
        <taxon>Pseudomonadati</taxon>
        <taxon>Pseudomonadota</taxon>
        <taxon>Alphaproteobacteria</taxon>
        <taxon>Rhodobacterales</taxon>
        <taxon>Roseobacteraceae</taxon>
        <taxon>Palleronia</taxon>
    </lineage>
</organism>
<protein>
    <submittedName>
        <fullName evidence="2">DUF192 domain-containing protein</fullName>
    </submittedName>
</protein>
<dbReference type="PROSITE" id="PS51257">
    <property type="entry name" value="PROKAR_LIPOPROTEIN"/>
    <property type="match status" value="1"/>
</dbReference>
<feature type="signal peptide" evidence="1">
    <location>
        <begin position="1"/>
        <end position="26"/>
    </location>
</feature>
<dbReference type="PANTHER" id="PTHR37953">
    <property type="entry name" value="UPF0127 PROTEIN MJ1496"/>
    <property type="match status" value="1"/>
</dbReference>
<dbReference type="Pfam" id="PF02643">
    <property type="entry name" value="DUF192"/>
    <property type="match status" value="1"/>
</dbReference>
<dbReference type="Proteomes" id="UP000642488">
    <property type="component" value="Unassembled WGS sequence"/>
</dbReference>
<dbReference type="RefSeq" id="WP_198915128.1">
    <property type="nucleotide sequence ID" value="NZ_JAEKPD010000002.1"/>
</dbReference>
<accession>A0A934IEH0</accession>
<feature type="chain" id="PRO_5037198583" evidence="1">
    <location>
        <begin position="27"/>
        <end position="165"/>
    </location>
</feature>
<dbReference type="InterPro" id="IPR003795">
    <property type="entry name" value="DUF192"/>
</dbReference>
<proteinExistence type="predicted"/>